<dbReference type="Proteomes" id="UP000000752">
    <property type="component" value="Chromosome"/>
</dbReference>
<organism evidence="1 2">
    <name type="scientific">Pyrococcus horikoshii (strain ATCC 700860 / DSM 12428 / JCM 9974 / NBRC 100139 / OT-3)</name>
    <dbReference type="NCBI Taxonomy" id="70601"/>
    <lineage>
        <taxon>Archaea</taxon>
        <taxon>Methanobacteriati</taxon>
        <taxon>Methanobacteriota</taxon>
        <taxon>Thermococci</taxon>
        <taxon>Thermococcales</taxon>
        <taxon>Thermococcaceae</taxon>
        <taxon>Pyrococcus</taxon>
    </lineage>
</organism>
<gene>
    <name evidence="1" type="ordered locus">PH0029</name>
</gene>
<accession>O57752</accession>
<dbReference type="AlphaFoldDB" id="O57752"/>
<protein>
    <submittedName>
        <fullName evidence="1">Uncharacterized protein</fullName>
    </submittedName>
</protein>
<dbReference type="EnsemblBacteria" id="BAA29097">
    <property type="protein sequence ID" value="BAA29097"/>
    <property type="gene ID" value="BAA29097"/>
</dbReference>
<name>O57752_PYRHO</name>
<reference evidence="1 2" key="1">
    <citation type="journal article" date="1998" name="DNA Res.">
        <title>Complete sequence and gene organization of the genome of a hyper-thermophilic archaebacterium, Pyrococcus horikoshii OT3.</title>
        <authorList>
            <person name="Kawarabayasi Y."/>
            <person name="Sawada M."/>
            <person name="Horikawa H."/>
            <person name="Haikawa Y."/>
            <person name="Hino Y."/>
            <person name="Yamamoto S."/>
            <person name="Sekine M."/>
            <person name="Baba S."/>
            <person name="Kosugi H."/>
            <person name="Hosoyama A."/>
            <person name="Nagai Y."/>
            <person name="Sakai M."/>
            <person name="Ogura K."/>
            <person name="Otuka R."/>
            <person name="Nakazawa H."/>
            <person name="Takamiya M."/>
            <person name="Ohfuku Y."/>
            <person name="Funahashi T."/>
            <person name="Tanaka T."/>
            <person name="Kudoh Y."/>
            <person name="Yamazaki J."/>
            <person name="Kushida N."/>
            <person name="Oguchi A."/>
            <person name="Aoki K."/>
            <person name="Nakamura Y."/>
            <person name="Robb T.F."/>
            <person name="Horikoshi K."/>
            <person name="Masuchi Y."/>
            <person name="Shizuya H."/>
            <person name="Kikuchi H."/>
        </authorList>
    </citation>
    <scope>NUCLEOTIDE SEQUENCE [LARGE SCALE GENOMIC DNA]</scope>
    <source>
        <strain evidence="2">ATCC 700860 / DSM 12428 / JCM 9974 / NBRC 100139 / OT-3</strain>
    </source>
</reference>
<dbReference type="PIR" id="B71221">
    <property type="entry name" value="B71221"/>
</dbReference>
<evidence type="ECO:0000313" key="1">
    <source>
        <dbReference type="EMBL" id="BAA29097.1"/>
    </source>
</evidence>
<sequence length="114" mass="12829">MWAWPSPEVTCPNICSCIAKPVSPSSPRIPGRGFQSLNVNRELATPSKDLAGPLNSLSEHRTDTFPFRHQVQQLLLSFLIAKAFYPEPYLFFTYQSPLNKLKEPTNNVSACYTI</sequence>
<evidence type="ECO:0000313" key="2">
    <source>
        <dbReference type="Proteomes" id="UP000000752"/>
    </source>
</evidence>
<dbReference type="KEGG" id="pho:PH0029"/>
<keyword evidence="2" id="KW-1185">Reference proteome</keyword>
<dbReference type="EMBL" id="BA000001">
    <property type="protein sequence ID" value="BAA29097.1"/>
    <property type="molecule type" value="Genomic_DNA"/>
</dbReference>
<proteinExistence type="predicted"/>